<name>A0ABP7B6S4_9ACTN</name>
<organism evidence="2 3">
    <name type="scientific">Nonomuraea antimicrobica</name>
    <dbReference type="NCBI Taxonomy" id="561173"/>
    <lineage>
        <taxon>Bacteria</taxon>
        <taxon>Bacillati</taxon>
        <taxon>Actinomycetota</taxon>
        <taxon>Actinomycetes</taxon>
        <taxon>Streptosporangiales</taxon>
        <taxon>Streptosporangiaceae</taxon>
        <taxon>Nonomuraea</taxon>
    </lineage>
</organism>
<reference evidence="3" key="1">
    <citation type="journal article" date="2019" name="Int. J. Syst. Evol. Microbiol.">
        <title>The Global Catalogue of Microorganisms (GCM) 10K type strain sequencing project: providing services to taxonomists for standard genome sequencing and annotation.</title>
        <authorList>
            <consortium name="The Broad Institute Genomics Platform"/>
            <consortium name="The Broad Institute Genome Sequencing Center for Infectious Disease"/>
            <person name="Wu L."/>
            <person name="Ma J."/>
        </authorList>
    </citation>
    <scope>NUCLEOTIDE SEQUENCE [LARGE SCALE GENOMIC DNA]</scope>
    <source>
        <strain evidence="3">JCM 16904</strain>
    </source>
</reference>
<sequence>MGGQQRHGRDRQGRRQIGPGHAVRRAAVSANVSAAGIGAEVHHPRKSWAGVVEHQRGARRGEDHRRQVGLLTRGQAWGLSLFKRYDATARS</sequence>
<gene>
    <name evidence="2" type="ORF">GCM10022224_010530</name>
</gene>
<protein>
    <submittedName>
        <fullName evidence="2">Uncharacterized protein</fullName>
    </submittedName>
</protein>
<dbReference type="Proteomes" id="UP001500902">
    <property type="component" value="Unassembled WGS sequence"/>
</dbReference>
<evidence type="ECO:0000313" key="3">
    <source>
        <dbReference type="Proteomes" id="UP001500902"/>
    </source>
</evidence>
<evidence type="ECO:0000256" key="1">
    <source>
        <dbReference type="SAM" id="MobiDB-lite"/>
    </source>
</evidence>
<keyword evidence="3" id="KW-1185">Reference proteome</keyword>
<evidence type="ECO:0000313" key="2">
    <source>
        <dbReference type="EMBL" id="GAA3649677.1"/>
    </source>
</evidence>
<dbReference type="EMBL" id="BAAAZP010000015">
    <property type="protein sequence ID" value="GAA3649677.1"/>
    <property type="molecule type" value="Genomic_DNA"/>
</dbReference>
<comment type="caution">
    <text evidence="2">The sequence shown here is derived from an EMBL/GenBank/DDBJ whole genome shotgun (WGS) entry which is preliminary data.</text>
</comment>
<proteinExistence type="predicted"/>
<feature type="compositionally biased region" description="Low complexity" evidence="1">
    <location>
        <begin position="15"/>
        <end position="26"/>
    </location>
</feature>
<accession>A0ABP7B6S4</accession>
<feature type="compositionally biased region" description="Basic residues" evidence="1">
    <location>
        <begin position="1"/>
        <end position="14"/>
    </location>
</feature>
<feature type="region of interest" description="Disordered" evidence="1">
    <location>
        <begin position="1"/>
        <end position="26"/>
    </location>
</feature>